<evidence type="ECO:0000313" key="2">
    <source>
        <dbReference type="EMBL" id="MRG92105.1"/>
    </source>
</evidence>
<gene>
    <name evidence="2" type="ORF">GF068_09220</name>
</gene>
<evidence type="ECO:0008006" key="4">
    <source>
        <dbReference type="Google" id="ProtNLM"/>
    </source>
</evidence>
<sequence length="252" mass="27115">MLVLLRRIAPLLLLATTAACEEPPAPCHVPSMSYFARYRVLSGDSISCEVRLGENVGLEVYPGAGPDGPDPSRPSIAVQSSTLGNHRLAAELGGSLGDQRSYAFGQFPAFADANGICRAEELAPAEIRLPSMEALDEFGNIIVIPGPHVRETWRDVAMHVTHEVPGLRFAAELVVEDLRQGCEVTYEVSALSPPVVCSDFIEVDSTPRDEYCLPEPRPEVGLWGSGIHPKIPAKCDPETLHCVVVGSPLDPL</sequence>
<dbReference type="AlphaFoldDB" id="A0A6N7PPJ6"/>
<reference evidence="2 3" key="1">
    <citation type="submission" date="2019-10" db="EMBL/GenBank/DDBJ databases">
        <title>A soil myxobacterium in the family Polyangiaceae.</title>
        <authorList>
            <person name="Li Y."/>
            <person name="Wang J."/>
        </authorList>
    </citation>
    <scope>NUCLEOTIDE SEQUENCE [LARGE SCALE GENOMIC DNA]</scope>
    <source>
        <strain evidence="2 3">DSM 14734</strain>
    </source>
</reference>
<dbReference type="OrthoDB" id="5503327at2"/>
<evidence type="ECO:0000313" key="3">
    <source>
        <dbReference type="Proteomes" id="UP000440224"/>
    </source>
</evidence>
<feature type="chain" id="PRO_5026738405" description="DUF4377 domain-containing protein" evidence="1">
    <location>
        <begin position="22"/>
        <end position="252"/>
    </location>
</feature>
<dbReference type="PROSITE" id="PS51257">
    <property type="entry name" value="PROKAR_LIPOPROTEIN"/>
    <property type="match status" value="1"/>
</dbReference>
<name>A0A6N7PPJ6_9BACT</name>
<evidence type="ECO:0000256" key="1">
    <source>
        <dbReference type="SAM" id="SignalP"/>
    </source>
</evidence>
<feature type="signal peptide" evidence="1">
    <location>
        <begin position="1"/>
        <end position="21"/>
    </location>
</feature>
<proteinExistence type="predicted"/>
<dbReference type="EMBL" id="WJIE01000002">
    <property type="protein sequence ID" value="MRG92105.1"/>
    <property type="molecule type" value="Genomic_DNA"/>
</dbReference>
<comment type="caution">
    <text evidence="2">The sequence shown here is derived from an EMBL/GenBank/DDBJ whole genome shotgun (WGS) entry which is preliminary data.</text>
</comment>
<dbReference type="Proteomes" id="UP000440224">
    <property type="component" value="Unassembled WGS sequence"/>
</dbReference>
<organism evidence="2 3">
    <name type="scientific">Polyangium spumosum</name>
    <dbReference type="NCBI Taxonomy" id="889282"/>
    <lineage>
        <taxon>Bacteria</taxon>
        <taxon>Pseudomonadati</taxon>
        <taxon>Myxococcota</taxon>
        <taxon>Polyangia</taxon>
        <taxon>Polyangiales</taxon>
        <taxon>Polyangiaceae</taxon>
        <taxon>Polyangium</taxon>
    </lineage>
</organism>
<keyword evidence="3" id="KW-1185">Reference proteome</keyword>
<keyword evidence="1" id="KW-0732">Signal</keyword>
<accession>A0A6N7PPJ6</accession>
<protein>
    <recommendedName>
        <fullName evidence="4">DUF4377 domain-containing protein</fullName>
    </recommendedName>
</protein>
<dbReference type="RefSeq" id="WP_153818935.1">
    <property type="nucleotide sequence ID" value="NZ_WJIE01000002.1"/>
</dbReference>